<dbReference type="PANTHER" id="PTHR42834:SF1">
    <property type="entry name" value="ENDONUCLEASE_EXONUCLEASE_PHOSPHATASE FAMILY PROTEIN (AFU_ORTHOLOGUE AFUA_3G09210)"/>
    <property type="match status" value="1"/>
</dbReference>
<dbReference type="SUPFAM" id="SSF56219">
    <property type="entry name" value="DNase I-like"/>
    <property type="match status" value="1"/>
</dbReference>
<dbReference type="PANTHER" id="PTHR42834">
    <property type="entry name" value="ENDONUCLEASE/EXONUCLEASE/PHOSPHATASE FAMILY PROTEIN (AFU_ORTHOLOGUE AFUA_3G09210)"/>
    <property type="match status" value="1"/>
</dbReference>
<gene>
    <name evidence="1" type="ORF">HKB16_05345</name>
</gene>
<sequence>TAAYTTIGDGELQVEKTKIEKGYGLHNLNTLLHGTDTFSYTYSGELGNLDHALASSSLAQKVVAIEDWHINSLESNLFEYSSKYTGDM</sequence>
<organism evidence="1 2">
    <name type="scientific">Vibrio parahaemolyticus</name>
    <dbReference type="NCBI Taxonomy" id="670"/>
    <lineage>
        <taxon>Bacteria</taxon>
        <taxon>Pseudomonadati</taxon>
        <taxon>Pseudomonadota</taxon>
        <taxon>Gammaproteobacteria</taxon>
        <taxon>Vibrionales</taxon>
        <taxon>Vibrionaceae</taxon>
        <taxon>Vibrio</taxon>
    </lineage>
</organism>
<feature type="non-terminal residue" evidence="1">
    <location>
        <position position="88"/>
    </location>
</feature>
<name>A0A7Y0SF01_VIBPH</name>
<dbReference type="Proteomes" id="UP000518904">
    <property type="component" value="Unassembled WGS sequence"/>
</dbReference>
<reference evidence="1 2" key="1">
    <citation type="submission" date="2020-04" db="EMBL/GenBank/DDBJ databases">
        <title>Whole-genome sequencing of Vibrio spp. from China reveals different genetic environments of blaCTX-M-14 among diverse lineages.</title>
        <authorList>
            <person name="Zheng Z."/>
            <person name="Ye L."/>
            <person name="Chen S."/>
        </authorList>
    </citation>
    <scope>NUCLEOTIDE SEQUENCE [LARGE SCALE GENOMIC DNA]</scope>
    <source>
        <strain evidence="1 2">Vb0551</strain>
    </source>
</reference>
<dbReference type="InterPro" id="IPR036691">
    <property type="entry name" value="Endo/exonu/phosph_ase_sf"/>
</dbReference>
<proteinExistence type="predicted"/>
<evidence type="ECO:0000313" key="1">
    <source>
        <dbReference type="EMBL" id="NMU82304.1"/>
    </source>
</evidence>
<evidence type="ECO:0000313" key="2">
    <source>
        <dbReference type="Proteomes" id="UP000518904"/>
    </source>
</evidence>
<accession>A0A7Y0SF01</accession>
<comment type="caution">
    <text evidence="1">The sequence shown here is derived from an EMBL/GenBank/DDBJ whole genome shotgun (WGS) entry which is preliminary data.</text>
</comment>
<dbReference type="AlphaFoldDB" id="A0A7Y0SF01"/>
<dbReference type="EMBL" id="JABCLB010000653">
    <property type="protein sequence ID" value="NMU82304.1"/>
    <property type="molecule type" value="Genomic_DNA"/>
</dbReference>
<protein>
    <submittedName>
        <fullName evidence="1">Uncharacterized protein</fullName>
    </submittedName>
</protein>
<feature type="non-terminal residue" evidence="1">
    <location>
        <position position="1"/>
    </location>
</feature>